<comment type="caution">
    <text evidence="1">The sequence shown here is derived from an EMBL/GenBank/DDBJ whole genome shotgun (WGS) entry which is preliminary data.</text>
</comment>
<dbReference type="GO" id="GO:0016787">
    <property type="term" value="F:hydrolase activity"/>
    <property type="evidence" value="ECO:0007669"/>
    <property type="project" value="UniProtKB-KW"/>
</dbReference>
<gene>
    <name evidence="1" type="ORF">EIG94_17520</name>
</gene>
<name>A0AB74DZH4_STAAU</name>
<dbReference type="AlphaFoldDB" id="A0AB74DZH4"/>
<protein>
    <submittedName>
        <fullName evidence="1">Murein hydrolase transporter LrgA</fullName>
    </submittedName>
</protein>
<accession>A0AB74DZH4</accession>
<organism evidence="1 2">
    <name type="scientific">Staphylococcus aureus</name>
    <dbReference type="NCBI Taxonomy" id="1280"/>
    <lineage>
        <taxon>Bacteria</taxon>
        <taxon>Bacillati</taxon>
        <taxon>Bacillota</taxon>
        <taxon>Bacilli</taxon>
        <taxon>Bacillales</taxon>
        <taxon>Staphylococcaceae</taxon>
        <taxon>Staphylococcus</taxon>
    </lineage>
</organism>
<evidence type="ECO:0000313" key="1">
    <source>
        <dbReference type="EMBL" id="RZH87375.1"/>
    </source>
</evidence>
<feature type="non-terminal residue" evidence="1">
    <location>
        <position position="1"/>
    </location>
</feature>
<evidence type="ECO:0000313" key="2">
    <source>
        <dbReference type="Proteomes" id="UP000293434"/>
    </source>
</evidence>
<proteinExistence type="predicted"/>
<dbReference type="Proteomes" id="UP000293434">
    <property type="component" value="Unassembled WGS sequence"/>
</dbReference>
<dbReference type="EMBL" id="RQTC01000809">
    <property type="protein sequence ID" value="RZH87375.1"/>
    <property type="molecule type" value="Genomic_DNA"/>
</dbReference>
<sequence length="34" mass="3763">TGFVSQMLVKGLPFAHKSHKHIAKGHNKVAEEHV</sequence>
<reference evidence="1 2" key="1">
    <citation type="submission" date="2018-11" db="EMBL/GenBank/DDBJ databases">
        <title>Genomic profiling of Staphylococcus species from a Poultry farm system in KwaZulu-Natal, South Africa.</title>
        <authorList>
            <person name="Amoako D.G."/>
            <person name="Somboro A.M."/>
            <person name="Abia A.L.K."/>
            <person name="Bester L.A."/>
            <person name="Essack S.Y."/>
        </authorList>
    </citation>
    <scope>NUCLEOTIDE SEQUENCE [LARGE SCALE GENOMIC DNA]</scope>
    <source>
        <strain evidence="1 2">SA9</strain>
    </source>
</reference>
<keyword evidence="1" id="KW-0378">Hydrolase</keyword>